<dbReference type="InterPro" id="IPR005913">
    <property type="entry name" value="dTDP_dehydrorham_reduct"/>
</dbReference>
<dbReference type="EMBL" id="JPWA01000007">
    <property type="protein sequence ID" value="RCK06401.1"/>
    <property type="molecule type" value="Genomic_DNA"/>
</dbReference>
<comment type="caution">
    <text evidence="8">The sequence shown here is derived from an EMBL/GenBank/DDBJ whole genome shotgun (WGS) entry which is preliminary data.</text>
</comment>
<dbReference type="PANTHER" id="PTHR10491:SF4">
    <property type="entry name" value="METHIONINE ADENOSYLTRANSFERASE 2 SUBUNIT BETA"/>
    <property type="match status" value="1"/>
</dbReference>
<keyword evidence="9" id="KW-1185">Reference proteome</keyword>
<comment type="pathway">
    <text evidence="1 6">Carbohydrate biosynthesis; dTDP-L-rhamnose biosynthesis.</text>
</comment>
<dbReference type="GO" id="GO:0008831">
    <property type="term" value="F:dTDP-4-dehydrorhamnose reductase activity"/>
    <property type="evidence" value="ECO:0007669"/>
    <property type="project" value="UniProtKB-EC"/>
</dbReference>
<evidence type="ECO:0000256" key="4">
    <source>
        <dbReference type="ARBA" id="ARBA00017099"/>
    </source>
</evidence>
<comment type="cofactor">
    <cofactor evidence="6">
        <name>Mg(2+)</name>
        <dbReference type="ChEBI" id="CHEBI:18420"/>
    </cofactor>
    <text evidence="6">Binds 1 Mg(2+) ion per monomer.</text>
</comment>
<dbReference type="SUPFAM" id="SSF51735">
    <property type="entry name" value="NAD(P)-binding Rossmann-fold domains"/>
    <property type="match status" value="1"/>
</dbReference>
<comment type="function">
    <text evidence="6">Catalyzes the reduction of dTDP-6-deoxy-L-lyxo-4-hexulose to yield dTDP-L-rhamnose.</text>
</comment>
<evidence type="ECO:0000256" key="6">
    <source>
        <dbReference type="RuleBase" id="RU364082"/>
    </source>
</evidence>
<comment type="similarity">
    <text evidence="2 6">Belongs to the dTDP-4-dehydrorhamnose reductase family.</text>
</comment>
<dbReference type="EC" id="1.1.1.133" evidence="3 6"/>
<dbReference type="PANTHER" id="PTHR10491">
    <property type="entry name" value="DTDP-4-DEHYDRORHAMNOSE REDUCTASE"/>
    <property type="match status" value="1"/>
</dbReference>
<dbReference type="GO" id="GO:0019305">
    <property type="term" value="P:dTDP-rhamnose biosynthetic process"/>
    <property type="evidence" value="ECO:0007669"/>
    <property type="project" value="UniProtKB-UniPathway"/>
</dbReference>
<dbReference type="CDD" id="cd05254">
    <property type="entry name" value="dTDP_HR_like_SDR_e"/>
    <property type="match status" value="1"/>
</dbReference>
<dbReference type="Pfam" id="PF04321">
    <property type="entry name" value="RmlD_sub_bind"/>
    <property type="match status" value="1"/>
</dbReference>
<evidence type="ECO:0000313" key="9">
    <source>
        <dbReference type="Proteomes" id="UP000252419"/>
    </source>
</evidence>
<evidence type="ECO:0000256" key="5">
    <source>
        <dbReference type="ARBA" id="ARBA00048200"/>
    </source>
</evidence>
<dbReference type="InterPro" id="IPR036291">
    <property type="entry name" value="NAD(P)-bd_dom_sf"/>
</dbReference>
<name>A0A367UEG6_9PROT</name>
<protein>
    <recommendedName>
        <fullName evidence="4 6">dTDP-4-dehydrorhamnose reductase</fullName>
        <ecNumber evidence="3 6">1.1.1.133</ecNumber>
    </recommendedName>
</protein>
<keyword evidence="6" id="KW-0521">NADP</keyword>
<gene>
    <name evidence="8" type="ORF">TH5_07850</name>
</gene>
<organism evidence="8 9">
    <name type="scientific">Thalassospira xianhensis MCCC 1A02616</name>
    <dbReference type="NCBI Taxonomy" id="1177929"/>
    <lineage>
        <taxon>Bacteria</taxon>
        <taxon>Pseudomonadati</taxon>
        <taxon>Pseudomonadota</taxon>
        <taxon>Alphaproteobacteria</taxon>
        <taxon>Rhodospirillales</taxon>
        <taxon>Thalassospiraceae</taxon>
        <taxon>Thalassospira</taxon>
    </lineage>
</organism>
<accession>A0A367UEG6</accession>
<evidence type="ECO:0000256" key="2">
    <source>
        <dbReference type="ARBA" id="ARBA00010944"/>
    </source>
</evidence>
<dbReference type="Proteomes" id="UP000252419">
    <property type="component" value="Unassembled WGS sequence"/>
</dbReference>
<dbReference type="AlphaFoldDB" id="A0A367UEG6"/>
<dbReference type="Gene3D" id="3.90.25.10">
    <property type="entry name" value="UDP-galactose 4-epimerase, domain 1"/>
    <property type="match status" value="1"/>
</dbReference>
<dbReference type="InterPro" id="IPR029903">
    <property type="entry name" value="RmlD-like-bd"/>
</dbReference>
<keyword evidence="6" id="KW-0560">Oxidoreductase</keyword>
<dbReference type="Gene3D" id="3.40.50.720">
    <property type="entry name" value="NAD(P)-binding Rossmann-like Domain"/>
    <property type="match status" value="1"/>
</dbReference>
<proteinExistence type="inferred from homology"/>
<evidence type="ECO:0000256" key="3">
    <source>
        <dbReference type="ARBA" id="ARBA00012929"/>
    </source>
</evidence>
<comment type="catalytic activity">
    <reaction evidence="5 6">
        <text>dTDP-beta-L-rhamnose + NADP(+) = dTDP-4-dehydro-beta-L-rhamnose + NADPH + H(+)</text>
        <dbReference type="Rhea" id="RHEA:21796"/>
        <dbReference type="ChEBI" id="CHEBI:15378"/>
        <dbReference type="ChEBI" id="CHEBI:57510"/>
        <dbReference type="ChEBI" id="CHEBI:57783"/>
        <dbReference type="ChEBI" id="CHEBI:58349"/>
        <dbReference type="ChEBI" id="CHEBI:62830"/>
        <dbReference type="EC" id="1.1.1.133"/>
    </reaction>
</comment>
<evidence type="ECO:0000313" key="8">
    <source>
        <dbReference type="EMBL" id="RCK06401.1"/>
    </source>
</evidence>
<reference evidence="8 9" key="1">
    <citation type="submission" date="2014-07" db="EMBL/GenBank/DDBJ databases">
        <title>Draft genome sequence of Thalassospira xianhensis P-4 (MCCC 1A02616).</title>
        <authorList>
            <person name="Lai Q."/>
            <person name="Shao Z."/>
        </authorList>
    </citation>
    <scope>NUCLEOTIDE SEQUENCE [LARGE SCALE GENOMIC DNA]</scope>
    <source>
        <strain evidence="8 9">MCCC 1A02616</strain>
    </source>
</reference>
<feature type="domain" description="RmlD-like substrate binding" evidence="7">
    <location>
        <begin position="18"/>
        <end position="300"/>
    </location>
</feature>
<evidence type="ECO:0000256" key="1">
    <source>
        <dbReference type="ARBA" id="ARBA00004781"/>
    </source>
</evidence>
<evidence type="ECO:0000259" key="7">
    <source>
        <dbReference type="Pfam" id="PF04321"/>
    </source>
</evidence>
<dbReference type="UniPathway" id="UPA00124"/>
<dbReference type="RefSeq" id="WP_114121353.1">
    <property type="nucleotide sequence ID" value="NZ_JPWA01000007.1"/>
</dbReference>
<sequence>MTLITHPALSELAERRYVLLLGGSGRLGLECKTCLRELAIPFWAPVRLEIDMGNLNGIAKLLATTPPAVIINAAAFTDVDAAETQRSEARQINADVPSILAEIASKLGIRLIQISTDFVFSGQAGRAYHEEDEPEPINWYGATKRAGERAALMAAPSTIVLRTAWLHGNGRPSFVHAFAHKLANGERIRAIADRFGSPTSAHSLANQIALICKSMFDGDDVPGGIYHAVGKGSASPFEIAHAIAGELDADVSLIAASSASEQPDIAPRPVYAVLDCQKIEEILGLSCEHWQDGLSHTIQQAGIRGRRVA</sequence>
<dbReference type="NCBIfam" id="TIGR01214">
    <property type="entry name" value="rmlD"/>
    <property type="match status" value="1"/>
</dbReference>